<dbReference type="EMBL" id="JANUCP010000004">
    <property type="protein sequence ID" value="MCS3920121.1"/>
    <property type="molecule type" value="Genomic_DNA"/>
</dbReference>
<accession>A0ABT2EQD3</accession>
<name>A0ABT2EQD3_9BACT</name>
<dbReference type="Proteomes" id="UP001204798">
    <property type="component" value="Unassembled WGS sequence"/>
</dbReference>
<reference evidence="1 2" key="1">
    <citation type="submission" date="2022-08" db="EMBL/GenBank/DDBJ databases">
        <title>Bacterial and archaeal communities from various locations to study Microbial Dark Matter (Phase II).</title>
        <authorList>
            <person name="Stepanauskas R."/>
        </authorList>
    </citation>
    <scope>NUCLEOTIDE SEQUENCE [LARGE SCALE GENOMIC DNA]</scope>
    <source>
        <strain evidence="1 2">PD1</strain>
    </source>
</reference>
<gene>
    <name evidence="1" type="ORF">M2350_002538</name>
</gene>
<comment type="caution">
    <text evidence="1">The sequence shown here is derived from an EMBL/GenBank/DDBJ whole genome shotgun (WGS) entry which is preliminary data.</text>
</comment>
<organism evidence="1 2">
    <name type="scientific">Candidatus Fervidibacter sacchari</name>
    <dbReference type="NCBI Taxonomy" id="1448929"/>
    <lineage>
        <taxon>Bacteria</taxon>
        <taxon>Candidatus Fervidibacterota</taxon>
        <taxon>Candidatus Fervidibacter</taxon>
    </lineage>
</organism>
<keyword evidence="2" id="KW-1185">Reference proteome</keyword>
<evidence type="ECO:0000313" key="2">
    <source>
        <dbReference type="Proteomes" id="UP001204798"/>
    </source>
</evidence>
<dbReference type="RefSeq" id="WP_259097818.1">
    <property type="nucleotide sequence ID" value="NZ_CP130454.1"/>
</dbReference>
<sequence length="253" mass="26769">MAKASVVLTVAESKRLIAKGVAALPSVRRALKDGMIAIAKGTTNAYIVEELLGKPIDKPAYTIGVTLPQKTMHATGLREQKLPDVVLKNGVPVEGMTVIEAVRQMKRGDVFIKGANALDYKRKVAGILVGHPEGGTIGATIGIVIARRIEFVIPVGLEKLVYEDIETLSVKTRALDGDEILNETLPLVPVTGTIITEIEALKLLCNVDATLVAAGGVGGAEGAVRLLIEGERVDVQKALELIESIQGEPPFIA</sequence>
<evidence type="ECO:0000313" key="1">
    <source>
        <dbReference type="EMBL" id="MCS3920121.1"/>
    </source>
</evidence>
<protein>
    <submittedName>
        <fullName evidence="1">Uncharacterized protein</fullName>
    </submittedName>
</protein>
<proteinExistence type="predicted"/>